<sequence>MTTKPKAKKFRIRRGGQGTSAAAPQAEMPEAAPAATPETTPVAQTAPEPAAAPSDRASRREARLARAAERRAKIAPVEDSPMPTSPEEDMGGLNAMADSAPAPAAAPAPSGTTAPPASMPAAVSPEQAIAAIRQEGLTGRQLRMARRLAQKHGLAATSDYDAVRLLRESGRDPFSTRNMLEVVSNDVQLPQTRPQGNTMPSTEMASPASTREREIGDIQKDIAKRRRRKTFLMFSRLLAFVALPTLLAGYYYYSVATPMYSTKSEFLIIQSESSGGAGGLGGLFSGTQMATNQDSIATQSYLQSKDAMLRLDADEGFKSVFSDPSVDPLQRLEENPSNEAAYSVYKKFVKIGYDPTEGVIRMEVASPDPAISQRYAQALITYAEERVDELSQRKREDQVKDARRSLEQAKADRRAAQTTLVDLQEGTVLDPEGLIASLRQQISTYELELQEKQLELTQLLDNARPNQARVDGARGSIRRLEGVLQGLQERMTAARGGEDSLARQNSQIQIALADLATADLIMQSALQTLKQTELEASRQVRYLTTSVAPVASEDPSYPRKFENTILAFLVFSGIYLMISLTGSILREQVSS</sequence>
<dbReference type="GO" id="GO:0005886">
    <property type="term" value="C:plasma membrane"/>
    <property type="evidence" value="ECO:0007669"/>
    <property type="project" value="TreeGrafter"/>
</dbReference>
<feature type="compositionally biased region" description="Low complexity" evidence="2">
    <location>
        <begin position="21"/>
        <end position="55"/>
    </location>
</feature>
<accession>A0A975EQY4</accession>
<dbReference type="PANTHER" id="PTHR32309:SF13">
    <property type="entry name" value="FERRIC ENTEROBACTIN TRANSPORT PROTEIN FEPE"/>
    <property type="match status" value="1"/>
</dbReference>
<keyword evidence="3" id="KW-1133">Transmembrane helix</keyword>
<name>A0A975EQY4_9RHOB</name>
<dbReference type="InterPro" id="IPR050445">
    <property type="entry name" value="Bact_polysacc_biosynth/exp"/>
</dbReference>
<feature type="compositionally biased region" description="Basic and acidic residues" evidence="2">
    <location>
        <begin position="56"/>
        <end position="72"/>
    </location>
</feature>
<feature type="compositionally biased region" description="Low complexity" evidence="2">
    <location>
        <begin position="95"/>
        <end position="122"/>
    </location>
</feature>
<evidence type="ECO:0000313" key="4">
    <source>
        <dbReference type="EMBL" id="QTN36585.1"/>
    </source>
</evidence>
<evidence type="ECO:0000256" key="1">
    <source>
        <dbReference type="SAM" id="Coils"/>
    </source>
</evidence>
<dbReference type="EMBL" id="CP060010">
    <property type="protein sequence ID" value="QTN36585.1"/>
    <property type="molecule type" value="Genomic_DNA"/>
</dbReference>
<dbReference type="GO" id="GO:0004713">
    <property type="term" value="F:protein tyrosine kinase activity"/>
    <property type="evidence" value="ECO:0007669"/>
    <property type="project" value="TreeGrafter"/>
</dbReference>
<feature type="transmembrane region" description="Helical" evidence="3">
    <location>
        <begin position="234"/>
        <end position="253"/>
    </location>
</feature>
<gene>
    <name evidence="4" type="ORF">HZ995_03430</name>
</gene>
<keyword evidence="1" id="KW-0175">Coiled coil</keyword>
<feature type="compositionally biased region" description="Basic residues" evidence="2">
    <location>
        <begin position="1"/>
        <end position="14"/>
    </location>
</feature>
<reference evidence="4" key="1">
    <citation type="submission" date="2020-07" db="EMBL/GenBank/DDBJ databases">
        <title>Genome sequences of bacteria associated with the marine, planktonic diatom Thalassiosira profunda strain ECT2AJA-044.</title>
        <authorList>
            <person name="Gargas C.B."/>
            <person name="Roberts W.R."/>
            <person name="Alverson A.J."/>
        </authorList>
    </citation>
    <scope>NUCLEOTIDE SEQUENCE</scope>
    <source>
        <strain evidence="4">ECT2AJA-044</strain>
    </source>
</reference>
<feature type="region of interest" description="Disordered" evidence="2">
    <location>
        <begin position="190"/>
        <end position="213"/>
    </location>
</feature>
<feature type="region of interest" description="Disordered" evidence="2">
    <location>
        <begin position="1"/>
        <end position="122"/>
    </location>
</feature>
<keyword evidence="3" id="KW-0812">Transmembrane</keyword>
<keyword evidence="3" id="KW-0472">Membrane</keyword>
<evidence type="ECO:0000256" key="2">
    <source>
        <dbReference type="SAM" id="MobiDB-lite"/>
    </source>
</evidence>
<feature type="compositionally biased region" description="Polar residues" evidence="2">
    <location>
        <begin position="190"/>
        <end position="209"/>
    </location>
</feature>
<dbReference type="KEGG" id="cact:HZ995_03430"/>
<dbReference type="PANTHER" id="PTHR32309">
    <property type="entry name" value="TYROSINE-PROTEIN KINASE"/>
    <property type="match status" value="1"/>
</dbReference>
<organism evidence="4 5">
    <name type="scientific">Cognatishimia activa</name>
    <dbReference type="NCBI Taxonomy" id="1715691"/>
    <lineage>
        <taxon>Bacteria</taxon>
        <taxon>Pseudomonadati</taxon>
        <taxon>Pseudomonadota</taxon>
        <taxon>Alphaproteobacteria</taxon>
        <taxon>Rhodobacterales</taxon>
        <taxon>Paracoccaceae</taxon>
        <taxon>Cognatishimia</taxon>
    </lineage>
</organism>
<feature type="transmembrane region" description="Helical" evidence="3">
    <location>
        <begin position="565"/>
        <end position="585"/>
    </location>
</feature>
<dbReference type="Proteomes" id="UP000665026">
    <property type="component" value="Chromosome"/>
</dbReference>
<dbReference type="AlphaFoldDB" id="A0A975EQY4"/>
<feature type="coiled-coil region" evidence="1">
    <location>
        <begin position="392"/>
        <end position="462"/>
    </location>
</feature>
<protein>
    <submittedName>
        <fullName evidence="4">Capsule biosynthesis protein</fullName>
    </submittedName>
</protein>
<evidence type="ECO:0000313" key="5">
    <source>
        <dbReference type="Proteomes" id="UP000665026"/>
    </source>
</evidence>
<dbReference type="RefSeq" id="WP_209357284.1">
    <property type="nucleotide sequence ID" value="NZ_CP060010.1"/>
</dbReference>
<proteinExistence type="predicted"/>
<evidence type="ECO:0000256" key="3">
    <source>
        <dbReference type="SAM" id="Phobius"/>
    </source>
</evidence>